<dbReference type="OrthoDB" id="8905283at2759"/>
<evidence type="ECO:0000313" key="1">
    <source>
        <dbReference type="EMBL" id="ROL42045.1"/>
    </source>
</evidence>
<evidence type="ECO:0000313" key="2">
    <source>
        <dbReference type="Proteomes" id="UP000281406"/>
    </source>
</evidence>
<reference evidence="1 2" key="1">
    <citation type="submission" date="2018-10" db="EMBL/GenBank/DDBJ databases">
        <title>Genome assembly for a Yunnan-Guizhou Plateau 3E fish, Anabarilius grahami (Regan), and its evolutionary and genetic applications.</title>
        <authorList>
            <person name="Jiang W."/>
        </authorList>
    </citation>
    <scope>NUCLEOTIDE SEQUENCE [LARGE SCALE GENOMIC DNA]</scope>
    <source>
        <strain evidence="1">AG-KIZ</strain>
        <tissue evidence="1">Muscle</tissue>
    </source>
</reference>
<name>A0A3N0Y771_ANAGA</name>
<accession>A0A3N0Y771</accession>
<dbReference type="EMBL" id="RJVU01050672">
    <property type="protein sequence ID" value="ROL42045.1"/>
    <property type="molecule type" value="Genomic_DNA"/>
</dbReference>
<protein>
    <submittedName>
        <fullName evidence="1">Uncharacterized protein</fullName>
    </submittedName>
</protein>
<keyword evidence="2" id="KW-1185">Reference proteome</keyword>
<proteinExistence type="predicted"/>
<gene>
    <name evidence="1" type="ORF">DPX16_1950</name>
</gene>
<comment type="caution">
    <text evidence="1">The sequence shown here is derived from an EMBL/GenBank/DDBJ whole genome shotgun (WGS) entry which is preliminary data.</text>
</comment>
<sequence>MAVASGFRVVFKLYKKTWKENLKRTIKEELKGIQDKSNSIIDVMEKICQHSVEVLRDAWLSEHKARALSEHFAYRFEKRHLIQEHDGSIVGDQMSKIMHLSGNLAEMIAKVSSVPEILKDIIEDNKRHKPAKPTHEQINKMVLSKNAEKFINDMQKGILRLKNRVKEISQIAEKITNL</sequence>
<dbReference type="AlphaFoldDB" id="A0A3N0Y771"/>
<organism evidence="1 2">
    <name type="scientific">Anabarilius grahami</name>
    <name type="common">Kanglang fish</name>
    <name type="synonym">Barilius grahami</name>
    <dbReference type="NCBI Taxonomy" id="495550"/>
    <lineage>
        <taxon>Eukaryota</taxon>
        <taxon>Metazoa</taxon>
        <taxon>Chordata</taxon>
        <taxon>Craniata</taxon>
        <taxon>Vertebrata</taxon>
        <taxon>Euteleostomi</taxon>
        <taxon>Actinopterygii</taxon>
        <taxon>Neopterygii</taxon>
        <taxon>Teleostei</taxon>
        <taxon>Ostariophysi</taxon>
        <taxon>Cypriniformes</taxon>
        <taxon>Xenocyprididae</taxon>
        <taxon>Xenocypridinae</taxon>
        <taxon>Xenocypridinae incertae sedis</taxon>
        <taxon>Anabarilius</taxon>
    </lineage>
</organism>
<dbReference type="Proteomes" id="UP000281406">
    <property type="component" value="Unassembled WGS sequence"/>
</dbReference>